<gene>
    <name evidence="10" type="primary">ybhR</name>
    <name evidence="10" type="ORF">IE4771_CH03524</name>
</gene>
<keyword evidence="7 8" id="KW-0472">Membrane</keyword>
<name>A0A060I4H8_RHIET</name>
<reference evidence="10 11" key="1">
    <citation type="submission" date="2013-12" db="EMBL/GenBank/DDBJ databases">
        <title>Complete genome sequence of Rhizobium etli bv. mimosae IE4771.</title>
        <authorList>
            <person name="Bustos P."/>
            <person name="Santamaria R.I."/>
            <person name="Lozano L."/>
            <person name="Ormeno-Orrillo E."/>
            <person name="Rogel M.A."/>
            <person name="Romero D."/>
            <person name="Cevallos M.A."/>
            <person name="Martinez-Romero E."/>
            <person name="Gonzalez V."/>
        </authorList>
    </citation>
    <scope>NUCLEOTIDE SEQUENCE [LARGE SCALE GENOMIC DNA]</scope>
    <source>
        <strain evidence="10 11">IE4771</strain>
    </source>
</reference>
<comment type="subcellular location">
    <subcellularLocation>
        <location evidence="1">Cell membrane</location>
        <topology evidence="1">Multi-pass membrane protein</topology>
    </subcellularLocation>
</comment>
<keyword evidence="4" id="KW-1003">Cell membrane</keyword>
<evidence type="ECO:0000256" key="7">
    <source>
        <dbReference type="ARBA" id="ARBA00023136"/>
    </source>
</evidence>
<evidence type="ECO:0000256" key="5">
    <source>
        <dbReference type="ARBA" id="ARBA00022692"/>
    </source>
</evidence>
<dbReference type="EMBL" id="CP006986">
    <property type="protein sequence ID" value="AIC28604.1"/>
    <property type="molecule type" value="Genomic_DNA"/>
</dbReference>
<feature type="transmembrane region" description="Helical" evidence="8">
    <location>
        <begin position="286"/>
        <end position="307"/>
    </location>
</feature>
<dbReference type="InterPro" id="IPR051449">
    <property type="entry name" value="ABC-2_transporter_component"/>
</dbReference>
<feature type="transmembrane region" description="Helical" evidence="8">
    <location>
        <begin position="347"/>
        <end position="365"/>
    </location>
</feature>
<dbReference type="Proteomes" id="UP000027180">
    <property type="component" value="Chromosome"/>
</dbReference>
<comment type="similarity">
    <text evidence="2">Belongs to the ABC-2 integral membrane protein family.</text>
</comment>
<evidence type="ECO:0000313" key="11">
    <source>
        <dbReference type="Proteomes" id="UP000027180"/>
    </source>
</evidence>
<feature type="transmembrane region" description="Helical" evidence="8">
    <location>
        <begin position="175"/>
        <end position="199"/>
    </location>
</feature>
<dbReference type="AlphaFoldDB" id="A0A060I4H8"/>
<evidence type="ECO:0000256" key="3">
    <source>
        <dbReference type="ARBA" id="ARBA00022448"/>
    </source>
</evidence>
<dbReference type="OrthoDB" id="9784671at2"/>
<evidence type="ECO:0000256" key="1">
    <source>
        <dbReference type="ARBA" id="ARBA00004651"/>
    </source>
</evidence>
<dbReference type="GO" id="GO:0140359">
    <property type="term" value="F:ABC-type transporter activity"/>
    <property type="evidence" value="ECO:0007669"/>
    <property type="project" value="InterPro"/>
</dbReference>
<dbReference type="Gene3D" id="3.40.1710.10">
    <property type="entry name" value="abc type-2 transporter like domain"/>
    <property type="match status" value="1"/>
</dbReference>
<keyword evidence="5 8" id="KW-0812">Transmembrane</keyword>
<protein>
    <submittedName>
        <fullName evidence="10">ABC transporter permease protein YbhR</fullName>
    </submittedName>
</protein>
<dbReference type="Pfam" id="PF12698">
    <property type="entry name" value="ABC2_membrane_3"/>
    <property type="match status" value="1"/>
</dbReference>
<keyword evidence="6 8" id="KW-1133">Transmembrane helix</keyword>
<evidence type="ECO:0000256" key="2">
    <source>
        <dbReference type="ARBA" id="ARBA00007783"/>
    </source>
</evidence>
<evidence type="ECO:0000313" key="10">
    <source>
        <dbReference type="EMBL" id="AIC28604.1"/>
    </source>
</evidence>
<accession>A0A060I4H8</accession>
<keyword evidence="3" id="KW-0813">Transport</keyword>
<dbReference type="InterPro" id="IPR047817">
    <property type="entry name" value="ABC2_TM_bact-type"/>
</dbReference>
<sequence>MGWTRLYALIVKELLAVLRDPKGRAILIGPPIVQLLVFSYAATLEVRNVDVMILNRDSGHWGQELIERIDGSPTFRNIEFAADQGEVRVAIDNQTVIAAVEIGPDFSRNIEAGTPADLQVVLDGRRSNASQIVAGYLSQIGAALAAETPAGKRSGTEMVSTVPRNWFNPNLTFQWFMVPNLIASIALLIGLIVTALSIARERELGTFDQLMVSPLRMHEILIGKLIPPMMIGLFHITVYILAAVFLFEVPLRGSLLLLYGSAIFYLGSVAGLGLFISALSMTQQQAILGAFLFMVPAMLLSGFATPIENMPGWLQPITFINPLRYFLVIVKGVFLKDIPLSEVINQTIPLALIAAVTLSAAAWLFRRRLE</sequence>
<dbReference type="HOGENOM" id="CLU_039483_8_3_5"/>
<dbReference type="PANTHER" id="PTHR30294">
    <property type="entry name" value="MEMBRANE COMPONENT OF ABC TRANSPORTER YHHJ-RELATED"/>
    <property type="match status" value="1"/>
</dbReference>
<organism evidence="10 11">
    <name type="scientific">Rhizobium etli bv. mimosae str. IE4771</name>
    <dbReference type="NCBI Taxonomy" id="1432050"/>
    <lineage>
        <taxon>Bacteria</taxon>
        <taxon>Pseudomonadati</taxon>
        <taxon>Pseudomonadota</taxon>
        <taxon>Alphaproteobacteria</taxon>
        <taxon>Hyphomicrobiales</taxon>
        <taxon>Rhizobiaceae</taxon>
        <taxon>Rhizobium/Agrobacterium group</taxon>
        <taxon>Rhizobium</taxon>
    </lineage>
</organism>
<dbReference type="PANTHER" id="PTHR30294:SF44">
    <property type="entry name" value="MULTIDRUG ABC TRANSPORTER PERMEASE YBHR-RELATED"/>
    <property type="match status" value="1"/>
</dbReference>
<evidence type="ECO:0000256" key="8">
    <source>
        <dbReference type="SAM" id="Phobius"/>
    </source>
</evidence>
<evidence type="ECO:0000256" key="6">
    <source>
        <dbReference type="ARBA" id="ARBA00022989"/>
    </source>
</evidence>
<proteinExistence type="inferred from homology"/>
<dbReference type="InterPro" id="IPR013525">
    <property type="entry name" value="ABC2_TM"/>
</dbReference>
<evidence type="ECO:0000256" key="4">
    <source>
        <dbReference type="ARBA" id="ARBA00022475"/>
    </source>
</evidence>
<evidence type="ECO:0000259" key="9">
    <source>
        <dbReference type="PROSITE" id="PS51012"/>
    </source>
</evidence>
<feature type="domain" description="ABC transmembrane type-2" evidence="9">
    <location>
        <begin position="134"/>
        <end position="368"/>
    </location>
</feature>
<dbReference type="PROSITE" id="PS51012">
    <property type="entry name" value="ABC_TM2"/>
    <property type="match status" value="1"/>
</dbReference>
<feature type="transmembrane region" description="Helical" evidence="8">
    <location>
        <begin position="220"/>
        <end position="245"/>
    </location>
</feature>
<dbReference type="GO" id="GO:0005886">
    <property type="term" value="C:plasma membrane"/>
    <property type="evidence" value="ECO:0007669"/>
    <property type="project" value="UniProtKB-SubCell"/>
</dbReference>
<feature type="transmembrane region" description="Helical" evidence="8">
    <location>
        <begin position="257"/>
        <end position="279"/>
    </location>
</feature>
<dbReference type="KEGG" id="rei:IE4771_CH03524"/>
<dbReference type="RefSeq" id="WP_038690765.1">
    <property type="nucleotide sequence ID" value="NZ_CP006986.1"/>
</dbReference>